<keyword evidence="3" id="KW-1185">Reference proteome</keyword>
<dbReference type="PANTHER" id="PTHR33116">
    <property type="entry name" value="REVERSE TRANSCRIPTASE ZINC-BINDING DOMAIN-CONTAINING PROTEIN-RELATED-RELATED"/>
    <property type="match status" value="1"/>
</dbReference>
<dbReference type="Proteomes" id="UP001151760">
    <property type="component" value="Unassembled WGS sequence"/>
</dbReference>
<name>A0ABQ5AJT6_9ASTR</name>
<evidence type="ECO:0000313" key="2">
    <source>
        <dbReference type="EMBL" id="GJT01882.1"/>
    </source>
</evidence>
<dbReference type="EMBL" id="BQNB010010920">
    <property type="protein sequence ID" value="GJS83689.1"/>
    <property type="molecule type" value="Genomic_DNA"/>
</dbReference>
<organism evidence="2 3">
    <name type="scientific">Tanacetum coccineum</name>
    <dbReference type="NCBI Taxonomy" id="301880"/>
    <lineage>
        <taxon>Eukaryota</taxon>
        <taxon>Viridiplantae</taxon>
        <taxon>Streptophyta</taxon>
        <taxon>Embryophyta</taxon>
        <taxon>Tracheophyta</taxon>
        <taxon>Spermatophyta</taxon>
        <taxon>Magnoliopsida</taxon>
        <taxon>eudicotyledons</taxon>
        <taxon>Gunneridae</taxon>
        <taxon>Pentapetalae</taxon>
        <taxon>asterids</taxon>
        <taxon>campanulids</taxon>
        <taxon>Asterales</taxon>
        <taxon>Asteraceae</taxon>
        <taxon>Asteroideae</taxon>
        <taxon>Anthemideae</taxon>
        <taxon>Anthemidinae</taxon>
        <taxon>Tanacetum</taxon>
    </lineage>
</organism>
<evidence type="ECO:0008006" key="4">
    <source>
        <dbReference type="Google" id="ProtNLM"/>
    </source>
</evidence>
<protein>
    <recommendedName>
        <fullName evidence="4">Reverse transcriptase domain-containing protein</fullName>
    </recommendedName>
</protein>
<evidence type="ECO:0000313" key="1">
    <source>
        <dbReference type="EMBL" id="GJS83689.1"/>
    </source>
</evidence>
<comment type="caution">
    <text evidence="2">The sequence shown here is derived from an EMBL/GenBank/DDBJ whole genome shotgun (WGS) entry which is preliminary data.</text>
</comment>
<dbReference type="EMBL" id="BQNB010012305">
    <property type="protein sequence ID" value="GJT01882.1"/>
    <property type="molecule type" value="Genomic_DNA"/>
</dbReference>
<sequence>MQNGQYDRRWNEGRHVNVNNKWQQNSRFEYRRRREDEGKEKYVNRNKGMGMEANVINTNNEKDSGGNIKEKRIMRSYSDKQKEVKKLIQEEGLQLCAILETHVKYKNIKKTCETVFGNWEYITNGEDNNKGVMVNENFMDKFQQAHGMFLPYMISDHSSIIVRIPNGVQKRKSSFRFSNFITDKKEFLPTVRSVCWKYGDVFERDEKLREKVKECQKEVDMFPHDERIKDKSRIILKETIKEIVRRGRIMSIRNEEGVRFENDDVSVQIVKHFEEFLGKSSQLHKMSCRNDIFKNKLTSEEALKMMRPISDSEIKNAMFEIKDSKAPGPDGYTSRFYKLAWSIVRTEVSQAVREFFLTGKLLGEVNATLISLVPKIPTSNKVSDFRPIACCNVLYKFISKIMTNRIKEVLGKLVSENQIMVIKNSLDEFSSFSGLIPNMEKSTVFFRGLSNAEQQNILNIIPFLVGKLPISSMQIYWASVFLLPKQVIYEINKLLKGFLWCQGELTRGKAKIQVPNISDENEDNAVWIARDGQEKKFKINNVWKDMVYSDINVNWFSMWKLLKMLNVKLSECWDHVIDEMKVLPSNKNIWSIVRRLVCGTAVYYIWQERNNRLFKNEKRDINTIINIAKEAVGMKLLGIKVKESGMLKKVEGK</sequence>
<reference evidence="2" key="2">
    <citation type="submission" date="2022-01" db="EMBL/GenBank/DDBJ databases">
        <authorList>
            <person name="Yamashiro T."/>
            <person name="Shiraishi A."/>
            <person name="Satake H."/>
            <person name="Nakayama K."/>
        </authorList>
    </citation>
    <scope>NUCLEOTIDE SEQUENCE</scope>
</reference>
<accession>A0ABQ5AJT6</accession>
<proteinExistence type="predicted"/>
<gene>
    <name evidence="1" type="ORF">Tco_0750230</name>
    <name evidence="2" type="ORF">Tco_0823051</name>
</gene>
<dbReference type="PANTHER" id="PTHR33116:SF76">
    <property type="entry name" value="DUF4283 DOMAIN-CONTAINING PROTEIN"/>
    <property type="match status" value="1"/>
</dbReference>
<evidence type="ECO:0000313" key="3">
    <source>
        <dbReference type="Proteomes" id="UP001151760"/>
    </source>
</evidence>
<reference evidence="2" key="1">
    <citation type="journal article" date="2022" name="Int. J. Mol. Sci.">
        <title>Draft Genome of Tanacetum Coccineum: Genomic Comparison of Closely Related Tanacetum-Family Plants.</title>
        <authorList>
            <person name="Yamashiro T."/>
            <person name="Shiraishi A."/>
            <person name="Nakayama K."/>
            <person name="Satake H."/>
        </authorList>
    </citation>
    <scope>NUCLEOTIDE SEQUENCE</scope>
</reference>